<dbReference type="GO" id="GO:0008009">
    <property type="term" value="F:chemokine activity"/>
    <property type="evidence" value="ECO:0007669"/>
    <property type="project" value="InterPro"/>
</dbReference>
<accession>A0A851QFQ4</accession>
<evidence type="ECO:0000259" key="9">
    <source>
        <dbReference type="SMART" id="SM00199"/>
    </source>
</evidence>
<name>A0A851QFQ4_ANHAN</name>
<evidence type="ECO:0000256" key="4">
    <source>
        <dbReference type="ARBA" id="ARBA00022514"/>
    </source>
</evidence>
<evidence type="ECO:0000313" key="11">
    <source>
        <dbReference type="Proteomes" id="UP000657035"/>
    </source>
</evidence>
<dbReference type="Gene3D" id="2.40.50.40">
    <property type="match status" value="1"/>
</dbReference>
<dbReference type="GO" id="GO:0006955">
    <property type="term" value="P:immune response"/>
    <property type="evidence" value="ECO:0007669"/>
    <property type="project" value="InterPro"/>
</dbReference>
<dbReference type="EMBL" id="WBMU01004490">
    <property type="protein sequence ID" value="NXC76411.1"/>
    <property type="molecule type" value="Genomic_DNA"/>
</dbReference>
<keyword evidence="5" id="KW-0964">Secreted</keyword>
<evidence type="ECO:0000256" key="2">
    <source>
        <dbReference type="ARBA" id="ARBA00010868"/>
    </source>
</evidence>
<evidence type="ECO:0000313" key="10">
    <source>
        <dbReference type="EMBL" id="NXC76411.1"/>
    </source>
</evidence>
<organism evidence="10 11">
    <name type="scientific">Anhinga anhinga</name>
    <name type="common">Anhinga</name>
    <name type="synonym">Plotus anhinga</name>
    <dbReference type="NCBI Taxonomy" id="56067"/>
    <lineage>
        <taxon>Eukaryota</taxon>
        <taxon>Metazoa</taxon>
        <taxon>Chordata</taxon>
        <taxon>Craniata</taxon>
        <taxon>Vertebrata</taxon>
        <taxon>Euteleostomi</taxon>
        <taxon>Archelosauria</taxon>
        <taxon>Archosauria</taxon>
        <taxon>Dinosauria</taxon>
        <taxon>Saurischia</taxon>
        <taxon>Theropoda</taxon>
        <taxon>Coelurosauria</taxon>
        <taxon>Aves</taxon>
        <taxon>Neognathae</taxon>
        <taxon>Neoaves</taxon>
        <taxon>Aequornithes</taxon>
        <taxon>Suliformes</taxon>
        <taxon>Anhingidae</taxon>
        <taxon>Anhinga</taxon>
    </lineage>
</organism>
<dbReference type="PANTHER" id="PTHR12015:SF111">
    <property type="entry name" value="C-C MOTIF CHEMOKINE 17"/>
    <property type="match status" value="1"/>
</dbReference>
<dbReference type="InterPro" id="IPR036048">
    <property type="entry name" value="Interleukin_8-like_sf"/>
</dbReference>
<dbReference type="PRINTS" id="PR00436">
    <property type="entry name" value="INTERLEUKIN8"/>
</dbReference>
<evidence type="ECO:0000256" key="5">
    <source>
        <dbReference type="ARBA" id="ARBA00022525"/>
    </source>
</evidence>
<keyword evidence="7" id="KW-0395">Inflammatory response</keyword>
<dbReference type="OrthoDB" id="9892424at2759"/>
<comment type="subcellular location">
    <subcellularLocation>
        <location evidence="1">Secreted</location>
    </subcellularLocation>
</comment>
<evidence type="ECO:0000256" key="6">
    <source>
        <dbReference type="ARBA" id="ARBA00022729"/>
    </source>
</evidence>
<feature type="signal peptide" evidence="8">
    <location>
        <begin position="1"/>
        <end position="22"/>
    </location>
</feature>
<dbReference type="GO" id="GO:0006954">
    <property type="term" value="P:inflammatory response"/>
    <property type="evidence" value="ECO:0007669"/>
    <property type="project" value="UniProtKB-KW"/>
</dbReference>
<dbReference type="InterPro" id="IPR039809">
    <property type="entry name" value="Chemokine_b/g/d"/>
</dbReference>
<gene>
    <name evidence="10" type="primary">Ccl14</name>
    <name evidence="10" type="ORF">ANHANH_R15118</name>
</gene>
<dbReference type="AlphaFoldDB" id="A0A851QFQ4"/>
<dbReference type="FunFam" id="2.40.50.40:FF:000002">
    <property type="entry name" value="C-C motif chemokine"/>
    <property type="match status" value="1"/>
</dbReference>
<protein>
    <submittedName>
        <fullName evidence="10">CCL14 protein</fullName>
    </submittedName>
</protein>
<keyword evidence="3" id="KW-0145">Chemotaxis</keyword>
<dbReference type="GO" id="GO:0005615">
    <property type="term" value="C:extracellular space"/>
    <property type="evidence" value="ECO:0007669"/>
    <property type="project" value="UniProtKB-KW"/>
</dbReference>
<dbReference type="SUPFAM" id="SSF54117">
    <property type="entry name" value="Interleukin 8-like chemokines"/>
    <property type="match status" value="1"/>
</dbReference>
<dbReference type="PANTHER" id="PTHR12015">
    <property type="entry name" value="SMALL INDUCIBLE CYTOKINE A"/>
    <property type="match status" value="1"/>
</dbReference>
<evidence type="ECO:0000256" key="3">
    <source>
        <dbReference type="ARBA" id="ARBA00022500"/>
    </source>
</evidence>
<dbReference type="InterPro" id="IPR001811">
    <property type="entry name" value="Chemokine_IL8-like_dom"/>
</dbReference>
<dbReference type="Pfam" id="PF00048">
    <property type="entry name" value="IL8"/>
    <property type="match status" value="1"/>
</dbReference>
<feature type="domain" description="Chemokine interleukin-8-like" evidence="9">
    <location>
        <begin position="27"/>
        <end position="85"/>
    </location>
</feature>
<comment type="similarity">
    <text evidence="2">Belongs to the intercrine beta (chemokine CC) family.</text>
</comment>
<feature type="non-terminal residue" evidence="10">
    <location>
        <position position="1"/>
    </location>
</feature>
<proteinExistence type="inferred from homology"/>
<keyword evidence="4" id="KW-0202">Cytokine</keyword>
<keyword evidence="11" id="KW-1185">Reference proteome</keyword>
<evidence type="ECO:0000256" key="7">
    <source>
        <dbReference type="ARBA" id="ARBA00023198"/>
    </source>
</evidence>
<sequence length="89" mass="10019">MLSKRTVLVLVMLLTLSPHCDAAPVTPSECCFKYVKYAVEIAKLTSFYETPTDCFSPAIVFETEKGRKICANPESSWVEKAVKKLQKMK</sequence>
<feature type="non-terminal residue" evidence="10">
    <location>
        <position position="89"/>
    </location>
</feature>
<dbReference type="CDD" id="cd00272">
    <property type="entry name" value="Chemokine_CC"/>
    <property type="match status" value="1"/>
</dbReference>
<evidence type="ECO:0000256" key="8">
    <source>
        <dbReference type="SAM" id="SignalP"/>
    </source>
</evidence>
<evidence type="ECO:0000256" key="1">
    <source>
        <dbReference type="ARBA" id="ARBA00004613"/>
    </source>
</evidence>
<dbReference type="Proteomes" id="UP000657035">
    <property type="component" value="Unassembled WGS sequence"/>
</dbReference>
<feature type="chain" id="PRO_5032273233" evidence="8">
    <location>
        <begin position="23"/>
        <end position="89"/>
    </location>
</feature>
<reference evidence="10" key="1">
    <citation type="submission" date="2019-09" db="EMBL/GenBank/DDBJ databases">
        <title>Bird 10,000 Genomes (B10K) Project - Family phase.</title>
        <authorList>
            <person name="Zhang G."/>
        </authorList>
    </citation>
    <scope>NUCLEOTIDE SEQUENCE</scope>
    <source>
        <strain evidence="10">B10K-CU-031-38</strain>
    </source>
</reference>
<keyword evidence="6 8" id="KW-0732">Signal</keyword>
<dbReference type="SMART" id="SM00199">
    <property type="entry name" value="SCY"/>
    <property type="match status" value="1"/>
</dbReference>
<comment type="caution">
    <text evidence="10">The sequence shown here is derived from an EMBL/GenBank/DDBJ whole genome shotgun (WGS) entry which is preliminary data.</text>
</comment>